<sequence>MERGFKQLRLEILAQSKVTDNMSPAYLYAWDDSVFPILHDDEAAEFGHAINEYIDSFDISLEIVLTVVNHLNLLAMKKKYQTFYELERSFGGKFDEQYGRAKLISICRYLYLSDCFNSDFWNTLLDEGKHPSEASYIFYPFNKEDILLTESF</sequence>
<dbReference type="RefSeq" id="WP_201093511.1">
    <property type="nucleotide sequence ID" value="NZ_CP067393.1"/>
</dbReference>
<accession>A0A974NGA1</accession>
<protein>
    <submittedName>
        <fullName evidence="1">Uncharacterized protein</fullName>
    </submittedName>
</protein>
<name>A0A974NGA1_9GAMM</name>
<keyword evidence="2" id="KW-1185">Reference proteome</keyword>
<gene>
    <name evidence="1" type="ORF">JHT90_02070</name>
</gene>
<organism evidence="1 2">
    <name type="scientific">Entomomonas asaccharolytica</name>
    <dbReference type="NCBI Taxonomy" id="2785331"/>
    <lineage>
        <taxon>Bacteria</taxon>
        <taxon>Pseudomonadati</taxon>
        <taxon>Pseudomonadota</taxon>
        <taxon>Gammaproteobacteria</taxon>
        <taxon>Pseudomonadales</taxon>
        <taxon>Pseudomonadaceae</taxon>
        <taxon>Entomomonas</taxon>
    </lineage>
</organism>
<dbReference type="KEGG" id="eaz:JHT90_02070"/>
<evidence type="ECO:0000313" key="1">
    <source>
        <dbReference type="EMBL" id="QQP86065.1"/>
    </source>
</evidence>
<dbReference type="AlphaFoldDB" id="A0A974NGA1"/>
<reference evidence="1 2" key="1">
    <citation type="submission" date="2021-01" db="EMBL/GenBank/DDBJ databases">
        <title>Entomomonas sp. F2A isolated from a house cricket (Acheta domesticus).</title>
        <authorList>
            <person name="Spergser J."/>
            <person name="Busse H.-J."/>
        </authorList>
    </citation>
    <scope>NUCLEOTIDE SEQUENCE [LARGE SCALE GENOMIC DNA]</scope>
    <source>
        <strain evidence="1 2">F2A</strain>
    </source>
</reference>
<dbReference type="EMBL" id="CP067393">
    <property type="protein sequence ID" value="QQP86065.1"/>
    <property type="molecule type" value="Genomic_DNA"/>
</dbReference>
<dbReference type="Proteomes" id="UP000595278">
    <property type="component" value="Chromosome"/>
</dbReference>
<evidence type="ECO:0000313" key="2">
    <source>
        <dbReference type="Proteomes" id="UP000595278"/>
    </source>
</evidence>
<proteinExistence type="predicted"/>